<feature type="compositionally biased region" description="Basic and acidic residues" evidence="1">
    <location>
        <begin position="222"/>
        <end position="236"/>
    </location>
</feature>
<dbReference type="Proteomes" id="UP001271007">
    <property type="component" value="Unassembled WGS sequence"/>
</dbReference>
<feature type="region of interest" description="Disordered" evidence="1">
    <location>
        <begin position="222"/>
        <end position="246"/>
    </location>
</feature>
<dbReference type="InterPro" id="IPR019181">
    <property type="entry name" value="LSM12_ABD"/>
</dbReference>
<evidence type="ECO:0000256" key="1">
    <source>
        <dbReference type="SAM" id="MobiDB-lite"/>
    </source>
</evidence>
<dbReference type="SMART" id="SM00995">
    <property type="entry name" value="AD"/>
    <property type="match status" value="1"/>
</dbReference>
<proteinExistence type="predicted"/>
<feature type="compositionally biased region" description="Basic and acidic residues" evidence="1">
    <location>
        <begin position="1"/>
        <end position="10"/>
    </location>
</feature>
<evidence type="ECO:0000313" key="3">
    <source>
        <dbReference type="EMBL" id="KAK3058158.1"/>
    </source>
</evidence>
<dbReference type="PANTHER" id="PTHR13542">
    <property type="entry name" value="LSM12 HOMOLOG"/>
    <property type="match status" value="1"/>
</dbReference>
<dbReference type="AlphaFoldDB" id="A0AAJ0GIH6"/>
<protein>
    <recommendedName>
        <fullName evidence="2">AD domain-containing protein</fullName>
    </recommendedName>
</protein>
<feature type="region of interest" description="Disordered" evidence="1">
    <location>
        <begin position="1"/>
        <end position="33"/>
    </location>
</feature>
<comment type="caution">
    <text evidence="3">The sequence shown here is derived from an EMBL/GenBank/DDBJ whole genome shotgun (WGS) entry which is preliminary data.</text>
</comment>
<keyword evidence="4" id="KW-1185">Reference proteome</keyword>
<evidence type="ECO:0000313" key="4">
    <source>
        <dbReference type="Proteomes" id="UP001271007"/>
    </source>
</evidence>
<evidence type="ECO:0000259" key="2">
    <source>
        <dbReference type="PROSITE" id="PS52001"/>
    </source>
</evidence>
<sequence length="246" mass="27023">MAEGKAEGKRSVAGKIATPKTGVTPATSSAPPMMDHLEALGKSIGARIKITTAAPHSQTYEGTLFTYCPILHIVAIDTRSASDQTISATVPQPGDYRMFPEKQIQSFQLLSRAKGGDAGHGTLATAQPAIRRVDIKRLELRAKVKIDRLKEEERDNGKGVSKEAQAIFDSLKRINVPIRWHNQEMIAHDAIIISPPYRGEDCKGSQDKQEVLNRVKRVLEGERKKLKEKDDRDRKAATPVGPRKGG</sequence>
<dbReference type="Pfam" id="PF09793">
    <property type="entry name" value="AD"/>
    <property type="match status" value="1"/>
</dbReference>
<accession>A0AAJ0GIH6</accession>
<feature type="domain" description="AD" evidence="2">
    <location>
        <begin position="131"/>
        <end position="227"/>
    </location>
</feature>
<organism evidence="3 4">
    <name type="scientific">Extremus antarcticus</name>
    <dbReference type="NCBI Taxonomy" id="702011"/>
    <lineage>
        <taxon>Eukaryota</taxon>
        <taxon>Fungi</taxon>
        <taxon>Dikarya</taxon>
        <taxon>Ascomycota</taxon>
        <taxon>Pezizomycotina</taxon>
        <taxon>Dothideomycetes</taxon>
        <taxon>Dothideomycetidae</taxon>
        <taxon>Mycosphaerellales</taxon>
        <taxon>Extremaceae</taxon>
        <taxon>Extremus</taxon>
    </lineage>
</organism>
<dbReference type="EMBL" id="JAWDJX010000002">
    <property type="protein sequence ID" value="KAK3058158.1"/>
    <property type="molecule type" value="Genomic_DNA"/>
</dbReference>
<gene>
    <name evidence="3" type="ORF">LTR09_001236</name>
</gene>
<reference evidence="3" key="1">
    <citation type="submission" date="2023-04" db="EMBL/GenBank/DDBJ databases">
        <title>Black Yeasts Isolated from many extreme environments.</title>
        <authorList>
            <person name="Coleine C."/>
            <person name="Stajich J.E."/>
            <person name="Selbmann L."/>
        </authorList>
    </citation>
    <scope>NUCLEOTIDE SEQUENCE</scope>
    <source>
        <strain evidence="3">CCFEE 5312</strain>
    </source>
</reference>
<dbReference type="PROSITE" id="PS52001">
    <property type="entry name" value="AD"/>
    <property type="match status" value="1"/>
</dbReference>
<dbReference type="InterPro" id="IPR039683">
    <property type="entry name" value="Lsm12-like"/>
</dbReference>
<dbReference type="InterPro" id="IPR047574">
    <property type="entry name" value="AD"/>
</dbReference>
<name>A0AAJ0GIH6_9PEZI</name>